<protein>
    <submittedName>
        <fullName evidence="5">DNA-binding protein</fullName>
    </submittedName>
</protein>
<dbReference type="AlphaFoldDB" id="A0A1S9TAP3"/>
<dbReference type="GO" id="GO:0003677">
    <property type="term" value="F:DNA binding"/>
    <property type="evidence" value="ECO:0007669"/>
    <property type="project" value="UniProtKB-KW"/>
</dbReference>
<dbReference type="CDD" id="cd13831">
    <property type="entry name" value="HU"/>
    <property type="match status" value="1"/>
</dbReference>
<dbReference type="GO" id="GO:0030261">
    <property type="term" value="P:chromosome condensation"/>
    <property type="evidence" value="ECO:0007669"/>
    <property type="project" value="UniProtKB-KW"/>
</dbReference>
<dbReference type="PRINTS" id="PR01727">
    <property type="entry name" value="DNABINDINGHU"/>
</dbReference>
<dbReference type="PANTHER" id="PTHR33175">
    <property type="entry name" value="DNA-BINDING PROTEIN HU"/>
    <property type="match status" value="1"/>
</dbReference>
<dbReference type="GO" id="GO:0030527">
    <property type="term" value="F:structural constituent of chromatin"/>
    <property type="evidence" value="ECO:0007669"/>
    <property type="project" value="InterPro"/>
</dbReference>
<reference evidence="5 6" key="1">
    <citation type="submission" date="2017-01" db="EMBL/GenBank/DDBJ databases">
        <title>Bacillus cereus isolates.</title>
        <authorList>
            <person name="Beno S.M."/>
        </authorList>
    </citation>
    <scope>NUCLEOTIDE SEQUENCE [LARGE SCALE GENOMIC DNA]</scope>
    <source>
        <strain evidence="5 6">FSL H8-0485</strain>
    </source>
</reference>
<dbReference type="PANTHER" id="PTHR33175:SF3">
    <property type="entry name" value="DNA-BINDING PROTEIN HU-BETA"/>
    <property type="match status" value="1"/>
</dbReference>
<dbReference type="GO" id="GO:1990178">
    <property type="term" value="C:HU-DNA complex"/>
    <property type="evidence" value="ECO:0007669"/>
    <property type="project" value="UniProtKB-ARBA"/>
</dbReference>
<dbReference type="InterPro" id="IPR000119">
    <property type="entry name" value="Hist_DNA-bd"/>
</dbReference>
<dbReference type="SUPFAM" id="SSF47729">
    <property type="entry name" value="IHF-like DNA-binding proteins"/>
    <property type="match status" value="1"/>
</dbReference>
<dbReference type="GO" id="GO:0042802">
    <property type="term" value="F:identical protein binding"/>
    <property type="evidence" value="ECO:0007669"/>
    <property type="project" value="UniProtKB-ARBA"/>
</dbReference>
<evidence type="ECO:0000256" key="2">
    <source>
        <dbReference type="ARBA" id="ARBA00023067"/>
    </source>
</evidence>
<evidence type="ECO:0000313" key="5">
    <source>
        <dbReference type="EMBL" id="OOR07105.1"/>
    </source>
</evidence>
<evidence type="ECO:0000256" key="1">
    <source>
        <dbReference type="ARBA" id="ARBA00010529"/>
    </source>
</evidence>
<dbReference type="GO" id="GO:0005829">
    <property type="term" value="C:cytosol"/>
    <property type="evidence" value="ECO:0007669"/>
    <property type="project" value="TreeGrafter"/>
</dbReference>
<dbReference type="GO" id="GO:0010467">
    <property type="term" value="P:gene expression"/>
    <property type="evidence" value="ECO:0007669"/>
    <property type="project" value="UniProtKB-ARBA"/>
</dbReference>
<sequence>MNKSELIKQVAIQSELTKPQASLAVDAVLDSIQHALQNGEHVQLLGFGTFEVRERAAREGRNPQSGEPMTIPAGKTPAFKAGKALKEAVKAK</sequence>
<dbReference type="RefSeq" id="WP_078205729.1">
    <property type="nucleotide sequence ID" value="NZ_MUAJ01000069.1"/>
</dbReference>
<gene>
    <name evidence="5" type="ORF">BW897_30395</name>
</gene>
<dbReference type="Proteomes" id="UP000190906">
    <property type="component" value="Unassembled WGS sequence"/>
</dbReference>
<proteinExistence type="inferred from homology"/>
<dbReference type="FunFam" id="4.10.520.10:FF:000001">
    <property type="entry name" value="DNA-binding protein HU"/>
    <property type="match status" value="1"/>
</dbReference>
<name>A0A1S9TAP3_BACCE</name>
<keyword evidence="3 5" id="KW-0238">DNA-binding</keyword>
<accession>A0A1S9TAP3</accession>
<dbReference type="GO" id="GO:0006270">
    <property type="term" value="P:DNA replication initiation"/>
    <property type="evidence" value="ECO:0007669"/>
    <property type="project" value="UniProtKB-ARBA"/>
</dbReference>
<evidence type="ECO:0000313" key="6">
    <source>
        <dbReference type="Proteomes" id="UP000190906"/>
    </source>
</evidence>
<dbReference type="EMBL" id="MUAJ01000069">
    <property type="protein sequence ID" value="OOR07105.1"/>
    <property type="molecule type" value="Genomic_DNA"/>
</dbReference>
<evidence type="ECO:0000256" key="3">
    <source>
        <dbReference type="ARBA" id="ARBA00023125"/>
    </source>
</evidence>
<comment type="caution">
    <text evidence="5">The sequence shown here is derived from an EMBL/GenBank/DDBJ whole genome shotgun (WGS) entry which is preliminary data.</text>
</comment>
<comment type="similarity">
    <text evidence="1 4">Belongs to the bacterial histone-like protein family.</text>
</comment>
<dbReference type="InterPro" id="IPR010992">
    <property type="entry name" value="IHF-like_DNA-bd_dom_sf"/>
</dbReference>
<dbReference type="SMART" id="SM00411">
    <property type="entry name" value="BHL"/>
    <property type="match status" value="1"/>
</dbReference>
<keyword evidence="2" id="KW-0226">DNA condensation</keyword>
<dbReference type="GO" id="GO:1990103">
    <property type="term" value="C:DnaA-HU complex"/>
    <property type="evidence" value="ECO:0007669"/>
    <property type="project" value="UniProtKB-ARBA"/>
</dbReference>
<evidence type="ECO:0000256" key="4">
    <source>
        <dbReference type="RuleBase" id="RU003939"/>
    </source>
</evidence>
<organism evidence="5 6">
    <name type="scientific">Bacillus cereus</name>
    <dbReference type="NCBI Taxonomy" id="1396"/>
    <lineage>
        <taxon>Bacteria</taxon>
        <taxon>Bacillati</taxon>
        <taxon>Bacillota</taxon>
        <taxon>Bacilli</taxon>
        <taxon>Bacillales</taxon>
        <taxon>Bacillaceae</taxon>
        <taxon>Bacillus</taxon>
        <taxon>Bacillus cereus group</taxon>
    </lineage>
</organism>
<dbReference type="Pfam" id="PF00216">
    <property type="entry name" value="Bac_DNA_binding"/>
    <property type="match status" value="1"/>
</dbReference>
<dbReference type="Gene3D" id="4.10.520.10">
    <property type="entry name" value="IHF-like DNA-binding proteins"/>
    <property type="match status" value="1"/>
</dbReference>